<gene>
    <name evidence="2" type="ORF">ACFO0C_08515</name>
</gene>
<accession>A0ABV8IL66</accession>
<proteinExistence type="predicted"/>
<reference evidence="3" key="1">
    <citation type="journal article" date="2019" name="Int. J. Syst. Evol. Microbiol.">
        <title>The Global Catalogue of Microorganisms (GCM) 10K type strain sequencing project: providing services to taxonomists for standard genome sequencing and annotation.</title>
        <authorList>
            <consortium name="The Broad Institute Genomics Platform"/>
            <consortium name="The Broad Institute Genome Sequencing Center for Infectious Disease"/>
            <person name="Wu L."/>
            <person name="Ma J."/>
        </authorList>
    </citation>
    <scope>NUCLEOTIDE SEQUENCE [LARGE SCALE GENOMIC DNA]</scope>
    <source>
        <strain evidence="3">TBRC 5832</strain>
    </source>
</reference>
<comment type="caution">
    <text evidence="2">The sequence shown here is derived from an EMBL/GenBank/DDBJ whole genome shotgun (WGS) entry which is preliminary data.</text>
</comment>
<dbReference type="RefSeq" id="WP_378065993.1">
    <property type="nucleotide sequence ID" value="NZ_JBHSBL010000006.1"/>
</dbReference>
<feature type="compositionally biased region" description="Low complexity" evidence="1">
    <location>
        <begin position="72"/>
        <end position="89"/>
    </location>
</feature>
<name>A0ABV8IL66_9ACTN</name>
<organism evidence="2 3">
    <name type="scientific">Actinoplanes subglobosus</name>
    <dbReference type="NCBI Taxonomy" id="1547892"/>
    <lineage>
        <taxon>Bacteria</taxon>
        <taxon>Bacillati</taxon>
        <taxon>Actinomycetota</taxon>
        <taxon>Actinomycetes</taxon>
        <taxon>Micromonosporales</taxon>
        <taxon>Micromonosporaceae</taxon>
        <taxon>Actinoplanes</taxon>
    </lineage>
</organism>
<keyword evidence="3" id="KW-1185">Reference proteome</keyword>
<protein>
    <submittedName>
        <fullName evidence="2">Helix-turn-helix transcriptional regulator</fullName>
    </submittedName>
</protein>
<evidence type="ECO:0000313" key="2">
    <source>
        <dbReference type="EMBL" id="MFC4064972.1"/>
    </source>
</evidence>
<sequence>MDIWSLRLLGAHEIRTRFGGISRQRLYQLVSRPDFPRPITELAQGKVWLADHVDAWQVEHRAEVRPRPRNRPPAGEADSPAPAPAPAEETAGDEAGT</sequence>
<feature type="region of interest" description="Disordered" evidence="1">
    <location>
        <begin position="60"/>
        <end position="97"/>
    </location>
</feature>
<dbReference type="EMBL" id="JBHSBL010000006">
    <property type="protein sequence ID" value="MFC4064972.1"/>
    <property type="molecule type" value="Genomic_DNA"/>
</dbReference>
<dbReference type="Proteomes" id="UP001595867">
    <property type="component" value="Unassembled WGS sequence"/>
</dbReference>
<evidence type="ECO:0000256" key="1">
    <source>
        <dbReference type="SAM" id="MobiDB-lite"/>
    </source>
</evidence>
<evidence type="ECO:0000313" key="3">
    <source>
        <dbReference type="Proteomes" id="UP001595867"/>
    </source>
</evidence>